<gene>
    <name evidence="1" type="ORF">UFOPK2921_01451</name>
</gene>
<dbReference type="SUPFAM" id="SSF109604">
    <property type="entry name" value="HD-domain/PDEase-like"/>
    <property type="match status" value="1"/>
</dbReference>
<dbReference type="PANTHER" id="PTHR40202">
    <property type="match status" value="1"/>
</dbReference>
<dbReference type="Gene3D" id="1.10.3210.10">
    <property type="entry name" value="Hypothetical protein af1432"/>
    <property type="match status" value="1"/>
</dbReference>
<dbReference type="InterPro" id="IPR052567">
    <property type="entry name" value="OP_Dioxygenase"/>
</dbReference>
<dbReference type="PANTHER" id="PTHR40202:SF1">
    <property type="entry name" value="HD DOMAIN-CONTAINING PROTEIN"/>
    <property type="match status" value="1"/>
</dbReference>
<sequence length="178" mass="19347">MRIFSRTQEIIDHLTALQTTISAESDKFFELDHGLQCAALLEVSDPDDLELQVAGLIHDLAHPWDGPGQPRHATMGADAVRPVLGERVAALIAGHVPAKRFLVTTRPEYRALLSSDSIMTLAAQGGDLSADEVAHFQTNPWWSAMVSLRIADDSAKVAGAVVPDLEHWVDAIHSLSRV</sequence>
<reference evidence="1" key="1">
    <citation type="submission" date="2020-05" db="EMBL/GenBank/DDBJ databases">
        <authorList>
            <person name="Chiriac C."/>
            <person name="Salcher M."/>
            <person name="Ghai R."/>
            <person name="Kavagutti S V."/>
        </authorList>
    </citation>
    <scope>NUCLEOTIDE SEQUENCE</scope>
</reference>
<accession>A0A6J6WZX1</accession>
<dbReference type="AlphaFoldDB" id="A0A6J6WZX1"/>
<organism evidence="1">
    <name type="scientific">freshwater metagenome</name>
    <dbReference type="NCBI Taxonomy" id="449393"/>
    <lineage>
        <taxon>unclassified sequences</taxon>
        <taxon>metagenomes</taxon>
        <taxon>ecological metagenomes</taxon>
    </lineage>
</organism>
<name>A0A6J6WZX1_9ZZZZ</name>
<dbReference type="EMBL" id="CAEZZV010000253">
    <property type="protein sequence ID" value="CAB4790711.1"/>
    <property type="molecule type" value="Genomic_DNA"/>
</dbReference>
<evidence type="ECO:0000313" key="1">
    <source>
        <dbReference type="EMBL" id="CAB4790711.1"/>
    </source>
</evidence>
<proteinExistence type="predicted"/>
<protein>
    <submittedName>
        <fullName evidence="1">Unannotated protein</fullName>
    </submittedName>
</protein>